<evidence type="ECO:0000256" key="7">
    <source>
        <dbReference type="ARBA" id="ARBA00022932"/>
    </source>
</evidence>
<name>A0A5E6M8N3_9BACT</name>
<dbReference type="InterPro" id="IPR029460">
    <property type="entry name" value="DNAPol_HHH"/>
</dbReference>
<dbReference type="InterPro" id="IPR004013">
    <property type="entry name" value="PHP_dom"/>
</dbReference>
<dbReference type="InterPro" id="IPR011708">
    <property type="entry name" value="DNA_pol3_alpha_NTPase_dom"/>
</dbReference>
<dbReference type="PANTHER" id="PTHR32294">
    <property type="entry name" value="DNA POLYMERASE III SUBUNIT ALPHA"/>
    <property type="match status" value="1"/>
</dbReference>
<evidence type="ECO:0000256" key="4">
    <source>
        <dbReference type="ARBA" id="ARBA00022679"/>
    </source>
</evidence>
<dbReference type="PANTHER" id="PTHR32294:SF0">
    <property type="entry name" value="DNA POLYMERASE III SUBUNIT ALPHA"/>
    <property type="match status" value="1"/>
</dbReference>
<dbReference type="SUPFAM" id="SSF89550">
    <property type="entry name" value="PHP domain-like"/>
    <property type="match status" value="1"/>
</dbReference>
<feature type="non-terminal residue" evidence="10">
    <location>
        <position position="1154"/>
    </location>
</feature>
<evidence type="ECO:0000256" key="1">
    <source>
        <dbReference type="ARBA" id="ARBA00004496"/>
    </source>
</evidence>
<evidence type="ECO:0000313" key="10">
    <source>
        <dbReference type="EMBL" id="VVM04762.1"/>
    </source>
</evidence>
<dbReference type="GO" id="GO:0006260">
    <property type="term" value="P:DNA replication"/>
    <property type="evidence" value="ECO:0007669"/>
    <property type="project" value="UniProtKB-KW"/>
</dbReference>
<evidence type="ECO:0000256" key="3">
    <source>
        <dbReference type="ARBA" id="ARBA00019114"/>
    </source>
</evidence>
<dbReference type="InterPro" id="IPR004365">
    <property type="entry name" value="NA-bd_OB_tRNA"/>
</dbReference>
<dbReference type="InterPro" id="IPR016195">
    <property type="entry name" value="Pol/histidinol_Pase-like"/>
</dbReference>
<gene>
    <name evidence="10" type="primary">dnaE</name>
    <name evidence="10" type="ORF">MAMT_00289</name>
</gene>
<organism evidence="10 11">
    <name type="scientific">Methylacidimicrobium tartarophylax</name>
    <dbReference type="NCBI Taxonomy" id="1041768"/>
    <lineage>
        <taxon>Bacteria</taxon>
        <taxon>Pseudomonadati</taxon>
        <taxon>Verrucomicrobiota</taxon>
        <taxon>Methylacidimicrobium</taxon>
    </lineage>
</organism>
<dbReference type="Gene3D" id="3.20.20.140">
    <property type="entry name" value="Metal-dependent hydrolases"/>
    <property type="match status" value="1"/>
</dbReference>
<reference evidence="10 11" key="1">
    <citation type="submission" date="2019-09" db="EMBL/GenBank/DDBJ databases">
        <authorList>
            <person name="Cremers G."/>
        </authorList>
    </citation>
    <scope>NUCLEOTIDE SEQUENCE [LARGE SCALE GENOMIC DNA]</scope>
    <source>
        <strain evidence="10">4A</strain>
    </source>
</reference>
<dbReference type="NCBIfam" id="NF004226">
    <property type="entry name" value="PRK05673.1"/>
    <property type="match status" value="1"/>
</dbReference>
<accession>A0A5E6M8N3</accession>
<evidence type="ECO:0000256" key="5">
    <source>
        <dbReference type="ARBA" id="ARBA00022695"/>
    </source>
</evidence>
<dbReference type="CDD" id="cd04485">
    <property type="entry name" value="DnaE_OBF"/>
    <property type="match status" value="1"/>
</dbReference>
<dbReference type="Pfam" id="PF07733">
    <property type="entry name" value="DNA_pol3_alpha"/>
    <property type="match status" value="1"/>
</dbReference>
<dbReference type="CDD" id="cd12113">
    <property type="entry name" value="PHP_PolIIIA_DnaE3"/>
    <property type="match status" value="1"/>
</dbReference>
<evidence type="ECO:0000256" key="2">
    <source>
        <dbReference type="ARBA" id="ARBA00012417"/>
    </source>
</evidence>
<proteinExistence type="predicted"/>
<dbReference type="NCBIfam" id="NF005298">
    <property type="entry name" value="PRK06826.1"/>
    <property type="match status" value="1"/>
</dbReference>
<protein>
    <recommendedName>
        <fullName evidence="3">DNA polymerase III subunit alpha</fullName>
        <ecNumber evidence="2">2.7.7.7</ecNumber>
    </recommendedName>
</protein>
<comment type="subcellular location">
    <subcellularLocation>
        <location evidence="1">Cytoplasm</location>
    </subcellularLocation>
</comment>
<comment type="catalytic activity">
    <reaction evidence="8">
        <text>DNA(n) + a 2'-deoxyribonucleoside 5'-triphosphate = DNA(n+1) + diphosphate</text>
        <dbReference type="Rhea" id="RHEA:22508"/>
        <dbReference type="Rhea" id="RHEA-COMP:17339"/>
        <dbReference type="Rhea" id="RHEA-COMP:17340"/>
        <dbReference type="ChEBI" id="CHEBI:33019"/>
        <dbReference type="ChEBI" id="CHEBI:61560"/>
        <dbReference type="ChEBI" id="CHEBI:173112"/>
        <dbReference type="EC" id="2.7.7.7"/>
    </reaction>
</comment>
<feature type="domain" description="Polymerase/histidinol phosphatase N-terminal" evidence="9">
    <location>
        <begin position="7"/>
        <end position="74"/>
    </location>
</feature>
<keyword evidence="7" id="KW-0239">DNA-directed DNA polymerase</keyword>
<dbReference type="InterPro" id="IPR003141">
    <property type="entry name" value="Pol/His_phosphatase_N"/>
</dbReference>
<dbReference type="EMBL" id="CABFVA020000011">
    <property type="protein sequence ID" value="VVM04762.1"/>
    <property type="molecule type" value="Genomic_DNA"/>
</dbReference>
<keyword evidence="5 10" id="KW-0548">Nucleotidyltransferase</keyword>
<dbReference type="Pfam" id="PF17657">
    <property type="entry name" value="DNA_pol3_finger"/>
    <property type="match status" value="1"/>
</dbReference>
<dbReference type="Pfam" id="PF14579">
    <property type="entry name" value="HHH_6"/>
    <property type="match status" value="1"/>
</dbReference>
<evidence type="ECO:0000256" key="6">
    <source>
        <dbReference type="ARBA" id="ARBA00022705"/>
    </source>
</evidence>
<evidence type="ECO:0000256" key="8">
    <source>
        <dbReference type="ARBA" id="ARBA00049244"/>
    </source>
</evidence>
<keyword evidence="11" id="KW-1185">Reference proteome</keyword>
<dbReference type="Gene3D" id="1.10.150.870">
    <property type="match status" value="1"/>
</dbReference>
<keyword evidence="6" id="KW-0235">DNA replication</keyword>
<dbReference type="GO" id="GO:0003676">
    <property type="term" value="F:nucleic acid binding"/>
    <property type="evidence" value="ECO:0007669"/>
    <property type="project" value="InterPro"/>
</dbReference>
<dbReference type="EC" id="2.7.7.7" evidence="2"/>
<dbReference type="InterPro" id="IPR040982">
    <property type="entry name" value="DNA_pol3_finger"/>
</dbReference>
<dbReference type="GO" id="GO:0005737">
    <property type="term" value="C:cytoplasm"/>
    <property type="evidence" value="ECO:0007669"/>
    <property type="project" value="UniProtKB-SubCell"/>
</dbReference>
<keyword evidence="4 10" id="KW-0808">Transferase</keyword>
<dbReference type="InterPro" id="IPR004805">
    <property type="entry name" value="DnaE2/DnaE/PolC"/>
</dbReference>
<dbReference type="Pfam" id="PF01336">
    <property type="entry name" value="tRNA_anti-codon"/>
    <property type="match status" value="1"/>
</dbReference>
<dbReference type="Gene3D" id="1.10.10.1600">
    <property type="entry name" value="Bacterial DNA polymerase III alpha subunit, thumb domain"/>
    <property type="match status" value="1"/>
</dbReference>
<dbReference type="GO" id="GO:0008408">
    <property type="term" value="F:3'-5' exonuclease activity"/>
    <property type="evidence" value="ECO:0007669"/>
    <property type="project" value="InterPro"/>
</dbReference>
<dbReference type="GO" id="GO:0003887">
    <property type="term" value="F:DNA-directed DNA polymerase activity"/>
    <property type="evidence" value="ECO:0007669"/>
    <property type="project" value="UniProtKB-KW"/>
</dbReference>
<dbReference type="AlphaFoldDB" id="A0A5E6M8N3"/>
<dbReference type="NCBIfam" id="TIGR00594">
    <property type="entry name" value="polc"/>
    <property type="match status" value="1"/>
</dbReference>
<dbReference type="InterPro" id="IPR041931">
    <property type="entry name" value="DNA_pol3_alpha_thumb_dom"/>
</dbReference>
<evidence type="ECO:0000313" key="11">
    <source>
        <dbReference type="Proteomes" id="UP000334923"/>
    </source>
</evidence>
<evidence type="ECO:0000259" key="9">
    <source>
        <dbReference type="SMART" id="SM00481"/>
    </source>
</evidence>
<dbReference type="SMART" id="SM00481">
    <property type="entry name" value="POLIIIAc"/>
    <property type="match status" value="1"/>
</dbReference>
<dbReference type="Proteomes" id="UP000334923">
    <property type="component" value="Unassembled WGS sequence"/>
</dbReference>
<sequence>MASVDFVHLHVHSDYSLLDATCRIPQLVQAAREAGMPAVALTDHGNLYGAIEFYKACRAAGIKPILGYEAYLARESRFCRKGGQSGTSHMTLLVRNEEGYHNLLRLATAAYLEGFYYKPRIDKDLLREHGQGLIGTTGCLKGEVPQRILEGDIDGARQAVEALASCFEPGCFYLEIQNHGLPEEAIVREKLAGLAEEVGLPLVATNDVHYLHKEDADAHDALLCIGTGARLTDSARKRYGAPEFFFKSAEEMSSLFPHHPEALANAVRIAESCRLEIELGGNHYPFFPPPVGKSQADYLRDLCQKGLEERYGKPSEELCRRLDYELGVIEKTGFVSYFLIVWDFIDHAKQRGIPVGPGRGSAAGSLVAYALGITDIDPIRYGLVFERFLNPERISPPDIDIDFCYNRRPEVIQYVREKYGEGSVAQIITFGTLGAKMAVRDVARVLGLSYGQADRLAKMIPTDPSMTLERALRESPDLRAESDHEEDAREVLRLAQCLEGLTRQPGVHAAGVVIAPADLVQFVPLARGEQGEAVTQWSMEPLADVGLLKMDFLGLKTLTVIADTLAAIREHTGRSLKPGSIPLDDAATYELLGAGKTVGIFQLESPGMLDLCRRLKPRNIEDVIALVALYRPGPMENIPAYADRKLGKIPIEYAHPLLEPILKDTYGVMIYQEQVMQAASILAGYSLGQADLLRRAMGKKKPEEMRKHRDLFVRGCEKKNRIPEEQAERIFDTLEKFAGYGFNKAHSACYGLLAYQTAYLKAHYPVFFLSALLSNEMGDSDKVALLVAEARRMEISVLRPDVNRSEARFTVEGGGIRWGLAAIKNVGVGAAETLVQARKPKTFTSLSDLCLRTTGRALNHKLLESLIKAGACDDFDRSRAQLCSEIDQVLSSAATAARERAEGQGSLFDLALSPTRVNMDSGHPEFPTSQKLRFEKELLGVYLSGHPVEEFQSQLRPFQTAEIGALGSLADGTPVRLAGILSRVEVRTSTRDRRPFARLQMEDSTASIEAIVFPDLYASLSKGWEPGEIAILSGTISRRDQGLSIRATALHSLEETRKELIEAIALHIPLERWQPERWQEIGRILKQSPGKIAVRLLCHRTDGAALEIEPSRKFFVQVNQPLLDALERVVGNGAVELRVSSRIPARVFARRQSR</sequence>
<dbReference type="Pfam" id="PF02811">
    <property type="entry name" value="PHP"/>
    <property type="match status" value="1"/>
</dbReference>